<sequence length="90" mass="9552">MLRVRLTPAEWAELTAIADAAGFTVSDLVRRRALGRPVLATADAALIRELRRQGGLIKHVYETGGAHTATAAQALRAIVGAIEHLSRGPS</sequence>
<organism evidence="1">
    <name type="scientific">mine drainage metagenome</name>
    <dbReference type="NCBI Taxonomy" id="410659"/>
    <lineage>
        <taxon>unclassified sequences</taxon>
        <taxon>metagenomes</taxon>
        <taxon>ecological metagenomes</taxon>
    </lineage>
</organism>
<proteinExistence type="predicted"/>
<dbReference type="Pfam" id="PF21983">
    <property type="entry name" value="NikA-like"/>
    <property type="match status" value="1"/>
</dbReference>
<name>E6PJD7_9ZZZZ</name>
<dbReference type="InterPro" id="IPR053842">
    <property type="entry name" value="NikA-like"/>
</dbReference>
<accession>E6PJD7</accession>
<evidence type="ECO:0000313" key="1">
    <source>
        <dbReference type="EMBL" id="CBH76599.1"/>
    </source>
</evidence>
<reference evidence="1" key="1">
    <citation type="submission" date="2009-10" db="EMBL/GenBank/DDBJ databases">
        <title>Diversity of trophic interactions inside an arsenic-rich microbial ecosystem.</title>
        <authorList>
            <person name="Bertin P.N."/>
            <person name="Heinrich-Salmeron A."/>
            <person name="Pelletier E."/>
            <person name="Goulhen-Chollet F."/>
            <person name="Arsene-Ploetze F."/>
            <person name="Gallien S."/>
            <person name="Calteau A."/>
            <person name="Vallenet D."/>
            <person name="Casiot C."/>
            <person name="Chane-Woon-Ming B."/>
            <person name="Giloteaux L."/>
            <person name="Barakat M."/>
            <person name="Bonnefoy V."/>
            <person name="Bruneel O."/>
            <person name="Chandler M."/>
            <person name="Cleiss J."/>
            <person name="Duran R."/>
            <person name="Elbaz-Poulichet F."/>
            <person name="Fonknechten N."/>
            <person name="Lauga B."/>
            <person name="Mornico D."/>
            <person name="Ortet P."/>
            <person name="Schaeffer C."/>
            <person name="Siguier P."/>
            <person name="Alexander Thil Smith A."/>
            <person name="Van Dorsselaer A."/>
            <person name="Weissenbach J."/>
            <person name="Medigue C."/>
            <person name="Le Paslier D."/>
        </authorList>
    </citation>
    <scope>NUCLEOTIDE SEQUENCE</scope>
</reference>
<comment type="caution">
    <text evidence="1">The sequence shown here is derived from an EMBL/GenBank/DDBJ whole genome shotgun (WGS) entry which is preliminary data.</text>
</comment>
<protein>
    <submittedName>
        <fullName evidence="1">Mobilization protein</fullName>
    </submittedName>
</protein>
<dbReference type="AlphaFoldDB" id="E6PJD7"/>
<dbReference type="EMBL" id="CABL01000021">
    <property type="protein sequence ID" value="CBH76599.1"/>
    <property type="molecule type" value="Genomic_DNA"/>
</dbReference>
<gene>
    <name evidence="1" type="primary">mobB</name>
    <name evidence="1" type="ORF">CARN1_2386</name>
</gene>